<feature type="binding site" evidence="8">
    <location>
        <position position="176"/>
    </location>
    <ligand>
        <name>ATP</name>
        <dbReference type="ChEBI" id="CHEBI:30616"/>
    </ligand>
</feature>
<feature type="region of interest" description="Domain IV, binds dsDNA" evidence="8">
    <location>
        <begin position="347"/>
        <end position="468"/>
    </location>
</feature>
<dbReference type="SUPFAM" id="SSF48295">
    <property type="entry name" value="TrpR-like"/>
    <property type="match status" value="1"/>
</dbReference>
<feature type="domain" description="Chromosomal replication initiator DnaA C-terminal" evidence="13">
    <location>
        <begin position="374"/>
        <end position="443"/>
    </location>
</feature>
<dbReference type="GO" id="GO:0005886">
    <property type="term" value="C:plasma membrane"/>
    <property type="evidence" value="ECO:0007669"/>
    <property type="project" value="TreeGrafter"/>
</dbReference>
<dbReference type="PRINTS" id="PR00051">
    <property type="entry name" value="DNAA"/>
</dbReference>
<evidence type="ECO:0000256" key="8">
    <source>
        <dbReference type="HAMAP-Rule" id="MF_00377"/>
    </source>
</evidence>
<dbReference type="CDD" id="cd06571">
    <property type="entry name" value="Bac_DnaA_C"/>
    <property type="match status" value="1"/>
</dbReference>
<dbReference type="PANTHER" id="PTHR30050:SF2">
    <property type="entry name" value="CHROMOSOMAL REPLICATION INITIATOR PROTEIN DNAA"/>
    <property type="match status" value="1"/>
</dbReference>
<evidence type="ECO:0000313" key="15">
    <source>
        <dbReference type="Proteomes" id="UP000249300"/>
    </source>
</evidence>
<dbReference type="InterPro" id="IPR003593">
    <property type="entry name" value="AAA+_ATPase"/>
</dbReference>
<dbReference type="Gene3D" id="3.30.300.180">
    <property type="match status" value="1"/>
</dbReference>
<dbReference type="EMBL" id="LS483447">
    <property type="protein sequence ID" value="SQH72195.1"/>
    <property type="molecule type" value="Genomic_DNA"/>
</dbReference>
<dbReference type="InterPro" id="IPR013159">
    <property type="entry name" value="DnaA_C"/>
</dbReference>
<dbReference type="PROSITE" id="PS01008">
    <property type="entry name" value="DNAA"/>
    <property type="match status" value="1"/>
</dbReference>
<dbReference type="NCBIfam" id="TIGR00362">
    <property type="entry name" value="DnaA"/>
    <property type="match status" value="1"/>
</dbReference>
<dbReference type="Gene3D" id="3.40.50.300">
    <property type="entry name" value="P-loop containing nucleotide triphosphate hydrolases"/>
    <property type="match status" value="1"/>
</dbReference>
<dbReference type="CDD" id="cd00009">
    <property type="entry name" value="AAA"/>
    <property type="match status" value="1"/>
</dbReference>
<dbReference type="GO" id="GO:0005524">
    <property type="term" value="F:ATP binding"/>
    <property type="evidence" value="ECO:0007669"/>
    <property type="project" value="UniProtKB-UniRule"/>
</dbReference>
<keyword evidence="4 8" id="KW-0547">Nucleotide-binding</keyword>
<dbReference type="RefSeq" id="WP_042225728.1">
    <property type="nucleotide sequence ID" value="NZ_LS483447.1"/>
</dbReference>
<dbReference type="Proteomes" id="UP000249300">
    <property type="component" value="Chromosome 1"/>
</dbReference>
<dbReference type="KEGG" id="pcre:NCTC12858_00001"/>
<comment type="similarity">
    <text evidence="1 8 11">Belongs to the DnaA family.</text>
</comment>
<evidence type="ECO:0000259" key="12">
    <source>
        <dbReference type="SMART" id="SM00382"/>
    </source>
</evidence>
<feature type="binding site" evidence="8">
    <location>
        <position position="178"/>
    </location>
    <ligand>
        <name>ATP</name>
        <dbReference type="ChEBI" id="CHEBI:30616"/>
    </ligand>
</feature>
<evidence type="ECO:0000256" key="2">
    <source>
        <dbReference type="ARBA" id="ARBA00022490"/>
    </source>
</evidence>
<dbReference type="InterPro" id="IPR001957">
    <property type="entry name" value="Chromosome_initiator_DnaA"/>
</dbReference>
<proteinExistence type="inferred from homology"/>
<dbReference type="GO" id="GO:0008289">
    <property type="term" value="F:lipid binding"/>
    <property type="evidence" value="ECO:0007669"/>
    <property type="project" value="UniProtKB-KW"/>
</dbReference>
<dbReference type="InterPro" id="IPR018312">
    <property type="entry name" value="Chromosome_initiator_DnaA_CS"/>
</dbReference>
<dbReference type="GO" id="GO:0005737">
    <property type="term" value="C:cytoplasm"/>
    <property type="evidence" value="ECO:0007669"/>
    <property type="project" value="UniProtKB-SubCell"/>
</dbReference>
<comment type="function">
    <text evidence="8 10">Plays an essential role in the initiation and regulation of chromosomal replication. ATP-DnaA binds to the origin of replication (oriC) to initiate formation of the DNA replication initiation complex once per cell cycle. Binds the DnaA box (a 9 base pair repeat at the origin) and separates the double-stranded (ds)DNA. Forms a right-handed helical filament on oriC DNA; dsDNA binds to the exterior of the filament while single-stranded (ss)DNA is stabiized in the filament's interior. The ATP-DnaA-oriC complex binds and stabilizes one strand of the AT-rich DNA unwinding element (DUE), permitting loading of DNA polymerase. After initiation quickly degrades to an ADP-DnaA complex that is not apt for DNA replication. Binds acidic phospholipids.</text>
</comment>
<dbReference type="GO" id="GO:0003688">
    <property type="term" value="F:DNA replication origin binding"/>
    <property type="evidence" value="ECO:0007669"/>
    <property type="project" value="UniProtKB-UniRule"/>
</dbReference>
<sequence length="468" mass="52379">MDRSSNYTTVWQDCLACLRSLLNEEEYTTWFTPLVPVDFDGRTIKVRAPSVFVFEHIEANYVKQLGQALQQVIGADGRLVYDALVDSTSGSPSAASIHSPSRSRASTQLPITMPGTPQPVAVQSGFNSNLNPRFSFEHFFESSCNKIAVTVGQTIASVPGTPSSNPFFLYGPSGVGKTHLCQAIGLKVKELHPEMRVLYVSSHLFELQYTTASRSSQYNNFINFYQQIDVLIIDDIQGLIGKTGTQKAFFEIFNHLYMLGKQLILTSDKPPVELKGMHDRLITRISGALVVPIDRPDIELRHMILHHRMEQEGVHLKEEVINYLADNLRGNVRELEGTLISLITNSVIQGKEIDLNFVECIVKRSVEVENAEITMELILEKVSVQCAVSIEKIRSKSRLQDIVQARHLCMYLAKKYTPLSLNAIGQMLGGKNHTTVLHGHNTICDRMCTESDLKHLVENLERSIGVHS</sequence>
<dbReference type="Gene3D" id="1.10.1750.10">
    <property type="match status" value="1"/>
</dbReference>
<feature type="binding site" evidence="8">
    <location>
        <position position="174"/>
    </location>
    <ligand>
        <name>ATP</name>
        <dbReference type="ChEBI" id="CHEBI:30616"/>
    </ligand>
</feature>
<feature type="domain" description="AAA+ ATPase" evidence="12">
    <location>
        <begin position="163"/>
        <end position="297"/>
    </location>
</feature>
<comment type="subcellular location">
    <subcellularLocation>
        <location evidence="8">Cytoplasm</location>
    </subcellularLocation>
</comment>
<dbReference type="SMART" id="SM00382">
    <property type="entry name" value="AAA"/>
    <property type="match status" value="1"/>
</dbReference>
<comment type="caution">
    <text evidence="8">Lacks conserved residue(s) required for the propagation of feature annotation.</text>
</comment>
<keyword evidence="15" id="KW-1185">Reference proteome</keyword>
<evidence type="ECO:0000313" key="14">
    <source>
        <dbReference type="EMBL" id="SQH72195.1"/>
    </source>
</evidence>
<dbReference type="InterPro" id="IPR038454">
    <property type="entry name" value="DnaA_N_sf"/>
</dbReference>
<dbReference type="SMART" id="SM00760">
    <property type="entry name" value="Bac_DnaA_C"/>
    <property type="match status" value="1"/>
</dbReference>
<dbReference type="InterPro" id="IPR020591">
    <property type="entry name" value="Chromosome_initiator_DnaA-like"/>
</dbReference>
<dbReference type="GO" id="GO:0006275">
    <property type="term" value="P:regulation of DNA replication"/>
    <property type="evidence" value="ECO:0007669"/>
    <property type="project" value="UniProtKB-UniRule"/>
</dbReference>
<protein>
    <recommendedName>
        <fullName evidence="8 9">Chromosomal replication initiator protein DnaA</fullName>
    </recommendedName>
</protein>
<evidence type="ECO:0000259" key="13">
    <source>
        <dbReference type="SMART" id="SM00760"/>
    </source>
</evidence>
<evidence type="ECO:0000256" key="9">
    <source>
        <dbReference type="NCBIfam" id="TIGR00362"/>
    </source>
</evidence>
<evidence type="ECO:0000256" key="6">
    <source>
        <dbReference type="ARBA" id="ARBA00023121"/>
    </source>
</evidence>
<evidence type="ECO:0000256" key="4">
    <source>
        <dbReference type="ARBA" id="ARBA00022741"/>
    </source>
</evidence>
<gene>
    <name evidence="8 14" type="primary">dnaA</name>
    <name evidence="14" type="ORF">NCTC12858_00001</name>
</gene>
<dbReference type="HAMAP" id="MF_00377">
    <property type="entry name" value="DnaA_bact"/>
    <property type="match status" value="1"/>
</dbReference>
<dbReference type="Pfam" id="PF11638">
    <property type="entry name" value="DnaA_N"/>
    <property type="match status" value="1"/>
</dbReference>
<feature type="region of interest" description="Domain I, interacts with DnaA modulators" evidence="8">
    <location>
        <begin position="1"/>
        <end position="88"/>
    </location>
</feature>
<dbReference type="Pfam" id="PF00308">
    <property type="entry name" value="Bac_DnaA"/>
    <property type="match status" value="1"/>
</dbReference>
<evidence type="ECO:0000256" key="10">
    <source>
        <dbReference type="RuleBase" id="RU000577"/>
    </source>
</evidence>
<evidence type="ECO:0000256" key="7">
    <source>
        <dbReference type="ARBA" id="ARBA00023125"/>
    </source>
</evidence>
<dbReference type="GO" id="GO:0006270">
    <property type="term" value="P:DNA replication initiation"/>
    <property type="evidence" value="ECO:0007669"/>
    <property type="project" value="UniProtKB-UniRule"/>
</dbReference>
<keyword evidence="7 8" id="KW-0238">DNA-binding</keyword>
<dbReference type="PANTHER" id="PTHR30050">
    <property type="entry name" value="CHROMOSOMAL REPLICATION INITIATOR PROTEIN DNAA"/>
    <property type="match status" value="1"/>
</dbReference>
<dbReference type="Gene3D" id="1.10.8.60">
    <property type="match status" value="1"/>
</dbReference>
<dbReference type="InterPro" id="IPR027417">
    <property type="entry name" value="P-loop_NTPase"/>
</dbReference>
<evidence type="ECO:0000256" key="5">
    <source>
        <dbReference type="ARBA" id="ARBA00022840"/>
    </source>
</evidence>
<dbReference type="InterPro" id="IPR013317">
    <property type="entry name" value="DnaA_dom"/>
</dbReference>
<dbReference type="InterPro" id="IPR010921">
    <property type="entry name" value="Trp_repressor/repl_initiator"/>
</dbReference>
<dbReference type="Pfam" id="PF08299">
    <property type="entry name" value="Bac_DnaA_C"/>
    <property type="match status" value="1"/>
</dbReference>
<keyword evidence="6 8" id="KW-0446">Lipid-binding</keyword>
<keyword evidence="2 8" id="KW-0963">Cytoplasm</keyword>
<evidence type="ECO:0000256" key="1">
    <source>
        <dbReference type="ARBA" id="ARBA00006583"/>
    </source>
</evidence>
<feature type="binding site" evidence="8">
    <location>
        <position position="177"/>
    </location>
    <ligand>
        <name>ATP</name>
        <dbReference type="ChEBI" id="CHEBI:30616"/>
    </ligand>
</feature>
<organism evidence="14 15">
    <name type="scientific">Porphyromonas crevioricanis</name>
    <dbReference type="NCBI Taxonomy" id="393921"/>
    <lineage>
        <taxon>Bacteria</taxon>
        <taxon>Pseudomonadati</taxon>
        <taxon>Bacteroidota</taxon>
        <taxon>Bacteroidia</taxon>
        <taxon>Bacteroidales</taxon>
        <taxon>Porphyromonadaceae</taxon>
        <taxon>Porphyromonas</taxon>
    </lineage>
</organism>
<comment type="subunit">
    <text evidence="8">Oligomerizes as a right-handed, spiral filament on DNA at oriC.</text>
</comment>
<keyword evidence="5 8" id="KW-0067">ATP-binding</keyword>
<name>A0A2X4PIR0_9PORP</name>
<dbReference type="InterPro" id="IPR024633">
    <property type="entry name" value="DnaA_N_dom"/>
</dbReference>
<keyword evidence="3 8" id="KW-0235">DNA replication</keyword>
<dbReference type="SUPFAM" id="SSF52540">
    <property type="entry name" value="P-loop containing nucleoside triphosphate hydrolases"/>
    <property type="match status" value="1"/>
</dbReference>
<evidence type="ECO:0000256" key="11">
    <source>
        <dbReference type="RuleBase" id="RU004227"/>
    </source>
</evidence>
<dbReference type="AlphaFoldDB" id="A0A2X4PIR0"/>
<accession>A0A2X4PIR0</accession>
<evidence type="ECO:0000256" key="3">
    <source>
        <dbReference type="ARBA" id="ARBA00022705"/>
    </source>
</evidence>
<reference evidence="14 15" key="1">
    <citation type="submission" date="2018-06" db="EMBL/GenBank/DDBJ databases">
        <authorList>
            <consortium name="Pathogen Informatics"/>
            <person name="Doyle S."/>
        </authorList>
    </citation>
    <scope>NUCLEOTIDE SEQUENCE [LARGE SCALE GENOMIC DNA]</scope>
    <source>
        <strain evidence="14 15">NCTC12858</strain>
    </source>
</reference>
<comment type="domain">
    <text evidence="8">Domain I is involved in oligomerization and binding regulators, domain II is flexibile and of varying length in different bacteria, domain III forms the AAA+ region, while domain IV binds dsDNA.</text>
</comment>